<dbReference type="Proteomes" id="UP000198221">
    <property type="component" value="Chromosome I"/>
</dbReference>
<feature type="region of interest" description="Disordered" evidence="1">
    <location>
        <begin position="1"/>
        <end position="158"/>
    </location>
</feature>
<evidence type="ECO:0000313" key="3">
    <source>
        <dbReference type="Proteomes" id="UP000198221"/>
    </source>
</evidence>
<gene>
    <name evidence="2" type="ORF">GA0070613_4164</name>
</gene>
<protein>
    <recommendedName>
        <fullName evidence="4">Transposase DDE domain-containing protein</fullName>
    </recommendedName>
</protein>
<evidence type="ECO:0008006" key="4">
    <source>
        <dbReference type="Google" id="ProtNLM"/>
    </source>
</evidence>
<feature type="compositionally biased region" description="Basic residues" evidence="1">
    <location>
        <begin position="103"/>
        <end position="112"/>
    </location>
</feature>
<sequence>MERETTGQPPRRCPADSRRYFDRHHLDGRIAEPTGPSDTCDREHRRRLDRDYDKASASPRARSSQHRTRLGQRLDAPSPYEVPPVPRTRPDRVLADRAYTSRANRRYLRRRGIAATSQPRPTRTPTGANSAPRAADPRPSTRSGTSSVMPWGAASTDSNASAAVRQACRALRGHGSHRRDQRVAVTDFDTGPGRTTVPATVVATLAPPPGLASSNQDGCYFRRAQRQLAVARHAHRRESWQGSQPGWWALEGEGVHVEQDCRLHAQRRPALAGRPGKERPGFGAGHAQAVGLLSVSG</sequence>
<feature type="compositionally biased region" description="Polar residues" evidence="1">
    <location>
        <begin position="115"/>
        <end position="129"/>
    </location>
</feature>
<dbReference type="AlphaFoldDB" id="A0A1C5J8J8"/>
<reference evidence="3" key="1">
    <citation type="submission" date="2016-06" db="EMBL/GenBank/DDBJ databases">
        <authorList>
            <person name="Varghese N."/>
            <person name="Submissions Spin"/>
        </authorList>
    </citation>
    <scope>NUCLEOTIDE SEQUENCE [LARGE SCALE GENOMIC DNA]</scope>
    <source>
        <strain evidence="3">DSM 43819</strain>
    </source>
</reference>
<proteinExistence type="predicted"/>
<keyword evidence="3" id="KW-1185">Reference proteome</keyword>
<organism evidence="2 3">
    <name type="scientific">Micromonospora inositola</name>
    <dbReference type="NCBI Taxonomy" id="47865"/>
    <lineage>
        <taxon>Bacteria</taxon>
        <taxon>Bacillati</taxon>
        <taxon>Actinomycetota</taxon>
        <taxon>Actinomycetes</taxon>
        <taxon>Micromonosporales</taxon>
        <taxon>Micromonosporaceae</taxon>
        <taxon>Micromonospora</taxon>
    </lineage>
</organism>
<name>A0A1C5J8J8_9ACTN</name>
<evidence type="ECO:0000313" key="2">
    <source>
        <dbReference type="EMBL" id="SCG66489.1"/>
    </source>
</evidence>
<dbReference type="EMBL" id="LT607754">
    <property type="protein sequence ID" value="SCG66489.1"/>
    <property type="molecule type" value="Genomic_DNA"/>
</dbReference>
<feature type="compositionally biased region" description="Basic and acidic residues" evidence="1">
    <location>
        <begin position="39"/>
        <end position="54"/>
    </location>
</feature>
<evidence type="ECO:0000256" key="1">
    <source>
        <dbReference type="SAM" id="MobiDB-lite"/>
    </source>
</evidence>
<feature type="compositionally biased region" description="Basic and acidic residues" evidence="1">
    <location>
        <begin position="13"/>
        <end position="30"/>
    </location>
</feature>
<accession>A0A1C5J8J8</accession>